<evidence type="ECO:0000256" key="3">
    <source>
        <dbReference type="ARBA" id="ARBA00022771"/>
    </source>
</evidence>
<dbReference type="PANTHER" id="PTHR12306:SF15">
    <property type="entry name" value="DNAATION FACTOR-RELATED PROTEIN 1, ISOFORM B-RELATED"/>
    <property type="match status" value="1"/>
</dbReference>
<dbReference type="Gene3D" id="3.30.40.10">
    <property type="entry name" value="Zinc/RING finger domain, C3HC4 (zinc finger)"/>
    <property type="match status" value="1"/>
</dbReference>
<dbReference type="SMART" id="SM00266">
    <property type="entry name" value="CAD"/>
    <property type="match status" value="1"/>
</dbReference>
<dbReference type="GO" id="GO:0008270">
    <property type="term" value="F:zinc ion binding"/>
    <property type="evidence" value="ECO:0007669"/>
    <property type="project" value="UniProtKB-KW"/>
</dbReference>
<dbReference type="SUPFAM" id="SSF54277">
    <property type="entry name" value="CAD &amp; PB1 domains"/>
    <property type="match status" value="1"/>
</dbReference>
<evidence type="ECO:0000256" key="6">
    <source>
        <dbReference type="PROSITE-ProRule" id="PRU00447"/>
    </source>
</evidence>
<keyword evidence="1 6" id="KW-0053">Apoptosis</keyword>
<dbReference type="InterPro" id="IPR013083">
    <property type="entry name" value="Znf_RING/FYVE/PHD"/>
</dbReference>
<protein>
    <recommendedName>
        <fullName evidence="12">RING-type domain-containing protein</fullName>
    </recommendedName>
</protein>
<evidence type="ECO:0000259" key="9">
    <source>
        <dbReference type="PROSITE" id="PS51135"/>
    </source>
</evidence>
<evidence type="ECO:0000256" key="1">
    <source>
        <dbReference type="ARBA" id="ARBA00022703"/>
    </source>
</evidence>
<dbReference type="InterPro" id="IPR003508">
    <property type="entry name" value="CIDE-N_dom"/>
</dbReference>
<feature type="domain" description="RING-type" evidence="8">
    <location>
        <begin position="334"/>
        <end position="371"/>
    </location>
</feature>
<keyword evidence="3 5" id="KW-0863">Zinc-finger</keyword>
<name>A0A8W8INU7_MAGGI</name>
<dbReference type="PROSITE" id="PS00518">
    <property type="entry name" value="ZF_RING_1"/>
    <property type="match status" value="1"/>
</dbReference>
<sequence>MHRHRQRMSDMDDTCNTMKIFKVWNVNKTSGSLLGAQKLEELKMKVESKFEISSSEFHISLSDGCKVEDEDAFQLLSSGTELFVLTTGQSRLTGAPSSSLNDSDFSSSSTSPRTNLLSLVENIRKRKTSLNIKFLDYRSVYLVHYHDNLKPATKKAKTSMKINIGWLHFDQSRNKYQQVKLKTGGGSRTVEMCISSSYKEILEKAIDIFFPAGMSSKGRIEKFSCVLGNFTQNLIKEDGFSLQQYTTNSCFSNKPRIYLMTKERIEQELPSLFELLSGDSSDDFDLPDLLYSTHSSPESLETDHQEHDAATMFETNPYLDLSPVTLRMPRIPTCTICSDRFSDAFLNCGHILCFVCATELTERGSICHICRQKFTTVSQLYY</sequence>
<dbReference type="EnsemblMetazoa" id="G14898.1">
    <property type="protein sequence ID" value="G14898.1:cds"/>
    <property type="gene ID" value="G14898"/>
</dbReference>
<feature type="region of interest" description="Disordered" evidence="7">
    <location>
        <begin position="92"/>
        <end position="113"/>
    </location>
</feature>
<dbReference type="GO" id="GO:0006915">
    <property type="term" value="P:apoptotic process"/>
    <property type="evidence" value="ECO:0007669"/>
    <property type="project" value="UniProtKB-UniRule"/>
</dbReference>
<dbReference type="PROSITE" id="PS51135">
    <property type="entry name" value="CIDE_N"/>
    <property type="match status" value="1"/>
</dbReference>
<dbReference type="Gene3D" id="3.10.20.10">
    <property type="match status" value="1"/>
</dbReference>
<evidence type="ECO:0000256" key="4">
    <source>
        <dbReference type="ARBA" id="ARBA00022833"/>
    </source>
</evidence>
<evidence type="ECO:0008006" key="12">
    <source>
        <dbReference type="Google" id="ProtNLM"/>
    </source>
</evidence>
<evidence type="ECO:0000313" key="11">
    <source>
        <dbReference type="Proteomes" id="UP000005408"/>
    </source>
</evidence>
<dbReference type="Pfam" id="PF13920">
    <property type="entry name" value="zf-C3HC4_3"/>
    <property type="match status" value="1"/>
</dbReference>
<organism evidence="10 11">
    <name type="scientific">Magallana gigas</name>
    <name type="common">Pacific oyster</name>
    <name type="synonym">Crassostrea gigas</name>
    <dbReference type="NCBI Taxonomy" id="29159"/>
    <lineage>
        <taxon>Eukaryota</taxon>
        <taxon>Metazoa</taxon>
        <taxon>Spiralia</taxon>
        <taxon>Lophotrochozoa</taxon>
        <taxon>Mollusca</taxon>
        <taxon>Bivalvia</taxon>
        <taxon>Autobranchia</taxon>
        <taxon>Pteriomorphia</taxon>
        <taxon>Ostreida</taxon>
        <taxon>Ostreoidea</taxon>
        <taxon>Ostreidae</taxon>
        <taxon>Magallana</taxon>
    </lineage>
</organism>
<dbReference type="Proteomes" id="UP000005408">
    <property type="component" value="Unassembled WGS sequence"/>
</dbReference>
<dbReference type="InterPro" id="IPR001841">
    <property type="entry name" value="Znf_RING"/>
</dbReference>
<evidence type="ECO:0000259" key="8">
    <source>
        <dbReference type="PROSITE" id="PS50089"/>
    </source>
</evidence>
<dbReference type="AlphaFoldDB" id="A0A8W8INU7"/>
<dbReference type="InterPro" id="IPR017907">
    <property type="entry name" value="Znf_RING_CS"/>
</dbReference>
<proteinExistence type="predicted"/>
<evidence type="ECO:0000313" key="10">
    <source>
        <dbReference type="EnsemblMetazoa" id="G14898.1:cds"/>
    </source>
</evidence>
<feature type="domain" description="CIDE-N" evidence="9">
    <location>
        <begin position="17"/>
        <end position="93"/>
    </location>
</feature>
<keyword evidence="4" id="KW-0862">Zinc</keyword>
<dbReference type="SUPFAM" id="SSF57850">
    <property type="entry name" value="RING/U-box"/>
    <property type="match status" value="1"/>
</dbReference>
<accession>A0A8W8INU7</accession>
<evidence type="ECO:0000256" key="5">
    <source>
        <dbReference type="PROSITE-ProRule" id="PRU00175"/>
    </source>
</evidence>
<evidence type="ECO:0000256" key="2">
    <source>
        <dbReference type="ARBA" id="ARBA00022723"/>
    </source>
</evidence>
<dbReference type="Pfam" id="PF02017">
    <property type="entry name" value="CIDE-N"/>
    <property type="match status" value="1"/>
</dbReference>
<dbReference type="PROSITE" id="PS50089">
    <property type="entry name" value="ZF_RING_2"/>
    <property type="match status" value="1"/>
</dbReference>
<feature type="compositionally biased region" description="Low complexity" evidence="7">
    <location>
        <begin position="96"/>
        <end position="113"/>
    </location>
</feature>
<evidence type="ECO:0000256" key="7">
    <source>
        <dbReference type="SAM" id="MobiDB-lite"/>
    </source>
</evidence>
<dbReference type="PANTHER" id="PTHR12306">
    <property type="entry name" value="CELL DEATH ACTIVATOR CIDE"/>
    <property type="match status" value="1"/>
</dbReference>
<dbReference type="GO" id="GO:0042981">
    <property type="term" value="P:regulation of apoptotic process"/>
    <property type="evidence" value="ECO:0007669"/>
    <property type="project" value="TreeGrafter"/>
</dbReference>
<reference evidence="10" key="1">
    <citation type="submission" date="2022-08" db="UniProtKB">
        <authorList>
            <consortium name="EnsemblMetazoa"/>
        </authorList>
    </citation>
    <scope>IDENTIFICATION</scope>
    <source>
        <strain evidence="10">05x7-T-G4-1.051#20</strain>
    </source>
</reference>
<keyword evidence="11" id="KW-1185">Reference proteome</keyword>
<keyword evidence="2" id="KW-0479">Metal-binding</keyword>